<evidence type="ECO:0008006" key="4">
    <source>
        <dbReference type="Google" id="ProtNLM"/>
    </source>
</evidence>
<dbReference type="STRING" id="1891671.SAMN06295885_2400"/>
<name>A0A1X7P362_9MICO</name>
<sequence length="343" mass="34679">MVRYRRLLGTALLVGLLPGALSGCSGSDGRALDAALSVDECVLASTTDSRPLPPFSRSSTAVFDVDVTASEECGVEQLTATAIVVAEAAAEALGGVPEWRASSEYTQRVGDDVFAVAGVHADAGAVVAALEGWDALRRDVDGRVSVRTFDGDATIDIDLVAGTDDTAAGVLARFLESGSSISRGIPEWTISVAGGARPSSEVVVHGERPAWELVGLAQQIDAAFTGATSMQLGATVLSFSVTGGGEGGRPLTDSALWPSVLSTMTAMTDRGSGYGIGGVVDAEAADGSGRVVDDFAAASTDCVAPPGGGATTRAAFEHLATVIRPAHPGESFPQAGLSAPACR</sequence>
<evidence type="ECO:0000256" key="1">
    <source>
        <dbReference type="SAM" id="SignalP"/>
    </source>
</evidence>
<protein>
    <recommendedName>
        <fullName evidence="4">FAD:protein FMN transferase</fullName>
    </recommendedName>
</protein>
<proteinExistence type="predicted"/>
<accession>A0A1X7P362</accession>
<dbReference type="EMBL" id="FXBM01000002">
    <property type="protein sequence ID" value="SMH44597.1"/>
    <property type="molecule type" value="Genomic_DNA"/>
</dbReference>
<reference evidence="3" key="1">
    <citation type="submission" date="2017-04" db="EMBL/GenBank/DDBJ databases">
        <authorList>
            <person name="Varghese N."/>
            <person name="Submissions S."/>
        </authorList>
    </citation>
    <scope>NUCLEOTIDE SEQUENCE [LARGE SCALE GENOMIC DNA]</scope>
    <source>
        <strain evidence="3">VKM Ac-2121</strain>
    </source>
</reference>
<feature type="chain" id="PRO_5039427820" description="FAD:protein FMN transferase" evidence="1">
    <location>
        <begin position="23"/>
        <end position="343"/>
    </location>
</feature>
<evidence type="ECO:0000313" key="3">
    <source>
        <dbReference type="Proteomes" id="UP000193711"/>
    </source>
</evidence>
<keyword evidence="3" id="KW-1185">Reference proteome</keyword>
<dbReference type="PROSITE" id="PS51257">
    <property type="entry name" value="PROKAR_LIPOPROTEIN"/>
    <property type="match status" value="1"/>
</dbReference>
<evidence type="ECO:0000313" key="2">
    <source>
        <dbReference type="EMBL" id="SMH44597.1"/>
    </source>
</evidence>
<organism evidence="2 3">
    <name type="scientific">Rathayibacter oskolensis</name>
    <dbReference type="NCBI Taxonomy" id="1891671"/>
    <lineage>
        <taxon>Bacteria</taxon>
        <taxon>Bacillati</taxon>
        <taxon>Actinomycetota</taxon>
        <taxon>Actinomycetes</taxon>
        <taxon>Micrococcales</taxon>
        <taxon>Microbacteriaceae</taxon>
        <taxon>Rathayibacter</taxon>
    </lineage>
</organism>
<gene>
    <name evidence="2" type="ORF">SAMN06295885_2400</name>
</gene>
<dbReference type="Proteomes" id="UP000193711">
    <property type="component" value="Unassembled WGS sequence"/>
</dbReference>
<dbReference type="AlphaFoldDB" id="A0A1X7P362"/>
<feature type="signal peptide" evidence="1">
    <location>
        <begin position="1"/>
        <end position="22"/>
    </location>
</feature>
<keyword evidence="1" id="KW-0732">Signal</keyword>